<dbReference type="InterPro" id="IPR010982">
    <property type="entry name" value="Lambda_DNA-bd_dom_sf"/>
</dbReference>
<reference evidence="1 2" key="1">
    <citation type="submission" date="2014-02" db="EMBL/GenBank/DDBJ databases">
        <title>The small core and large imbalanced accessory genome model reveals a collaborative survival strategy of Sorangium cellulosum strains in nature.</title>
        <authorList>
            <person name="Han K."/>
            <person name="Peng R."/>
            <person name="Blom J."/>
            <person name="Li Y.-Z."/>
        </authorList>
    </citation>
    <scope>NUCLEOTIDE SEQUENCE [LARGE SCALE GENOMIC DNA]</scope>
    <source>
        <strain evidence="1 2">So0008-312</strain>
    </source>
</reference>
<name>A0A150QNF7_SORCE</name>
<dbReference type="EMBL" id="JEMA01000466">
    <property type="protein sequence ID" value="KYF69500.1"/>
    <property type="molecule type" value="Genomic_DNA"/>
</dbReference>
<proteinExistence type="predicted"/>
<dbReference type="GO" id="GO:0003677">
    <property type="term" value="F:DNA binding"/>
    <property type="evidence" value="ECO:0007669"/>
    <property type="project" value="InterPro"/>
</dbReference>
<sequence length="99" mass="10422">MGKGSGAPKGRHGSVVLTRDESAALRAVLQNLNRTRTWAQIAREIGVCRNTVRFVASGRTPGSAGLALRVARLAGLSLERILSPGPVDAGKCDRCGRPM</sequence>
<dbReference type="RefSeq" id="WP_061608315.1">
    <property type="nucleotide sequence ID" value="NZ_JEMA01000466.1"/>
</dbReference>
<evidence type="ECO:0008006" key="3">
    <source>
        <dbReference type="Google" id="ProtNLM"/>
    </source>
</evidence>
<dbReference type="InterPro" id="IPR001387">
    <property type="entry name" value="Cro/C1-type_HTH"/>
</dbReference>
<dbReference type="AlphaFoldDB" id="A0A150QNF7"/>
<dbReference type="CDD" id="cd00093">
    <property type="entry name" value="HTH_XRE"/>
    <property type="match status" value="1"/>
</dbReference>
<accession>A0A150QNF7</accession>
<dbReference type="SUPFAM" id="SSF47413">
    <property type="entry name" value="lambda repressor-like DNA-binding domains"/>
    <property type="match status" value="1"/>
</dbReference>
<gene>
    <name evidence="1" type="ORF">BE15_06720</name>
</gene>
<protein>
    <recommendedName>
        <fullName evidence="3">HTH cro/C1-type domain-containing protein</fullName>
    </recommendedName>
</protein>
<dbReference type="Proteomes" id="UP000075260">
    <property type="component" value="Unassembled WGS sequence"/>
</dbReference>
<comment type="caution">
    <text evidence="1">The sequence shown here is derived from an EMBL/GenBank/DDBJ whole genome shotgun (WGS) entry which is preliminary data.</text>
</comment>
<evidence type="ECO:0000313" key="1">
    <source>
        <dbReference type="EMBL" id="KYF69500.1"/>
    </source>
</evidence>
<organism evidence="1 2">
    <name type="scientific">Sorangium cellulosum</name>
    <name type="common">Polyangium cellulosum</name>
    <dbReference type="NCBI Taxonomy" id="56"/>
    <lineage>
        <taxon>Bacteria</taxon>
        <taxon>Pseudomonadati</taxon>
        <taxon>Myxococcota</taxon>
        <taxon>Polyangia</taxon>
        <taxon>Polyangiales</taxon>
        <taxon>Polyangiaceae</taxon>
        <taxon>Sorangium</taxon>
    </lineage>
</organism>
<evidence type="ECO:0000313" key="2">
    <source>
        <dbReference type="Proteomes" id="UP000075260"/>
    </source>
</evidence>